<dbReference type="RefSeq" id="WP_123096343.1">
    <property type="nucleotide sequence ID" value="NZ_RIZG01000008.1"/>
</dbReference>
<feature type="transmembrane region" description="Helical" evidence="8">
    <location>
        <begin position="81"/>
        <end position="102"/>
    </location>
</feature>
<feature type="transmembrane region" description="Helical" evidence="8">
    <location>
        <begin position="204"/>
        <end position="223"/>
    </location>
</feature>
<evidence type="ECO:0000313" key="10">
    <source>
        <dbReference type="EMBL" id="RNF49248.1"/>
    </source>
</evidence>
<keyword evidence="3" id="KW-1003">Cell membrane</keyword>
<evidence type="ECO:0000256" key="6">
    <source>
        <dbReference type="ARBA" id="ARBA00022989"/>
    </source>
</evidence>
<sequence>MPILLAVTLLWAFSFSLIGVYLAGQVDAWFSVLMRVALATMVFLPFLKLRQIEANIAFKLMICGALQLGIMYGFYYQSFLYLSVPEVLLFTVMTPLYVTLINDMLDKRLNVGFAISALLAILGAVAIRYQGIDEGFIKGLLIVQCANVCFAAGQVGYKRVIAKERPDLPQRTVFGWFFIGALAVVVPCYILMGDTSKLPTTNLQWGILVYLGIVASGLGYFAWNKGATMVNIGTLAVANNLLIPAGIVVNVIFWNRDADIVRLAIGGGIILLALWVNDKFNQRHLRLTTPSSNDTPSAKTQ</sequence>
<dbReference type="EMBL" id="RIZG01000008">
    <property type="protein sequence ID" value="RNF49248.1"/>
    <property type="molecule type" value="Genomic_DNA"/>
</dbReference>
<evidence type="ECO:0000313" key="11">
    <source>
        <dbReference type="Proteomes" id="UP000280507"/>
    </source>
</evidence>
<evidence type="ECO:0000256" key="7">
    <source>
        <dbReference type="ARBA" id="ARBA00023136"/>
    </source>
</evidence>
<reference evidence="10 11" key="1">
    <citation type="journal article" date="2012" name="Int. J. Syst. Evol. Microbiol.">
        <title>Marinomonas hwangdonensis sp. nov., isolated from seawater.</title>
        <authorList>
            <person name="Jung Y.T."/>
            <person name="Oh T.K."/>
            <person name="Yoon J.H."/>
        </authorList>
    </citation>
    <scope>NUCLEOTIDE SEQUENCE [LARGE SCALE GENOMIC DNA]</scope>
    <source>
        <strain evidence="10 11">HDW-15</strain>
    </source>
</reference>
<keyword evidence="5" id="KW-0677">Repeat</keyword>
<feature type="transmembrane region" description="Helical" evidence="8">
    <location>
        <begin position="32"/>
        <end position="49"/>
    </location>
</feature>
<evidence type="ECO:0000256" key="2">
    <source>
        <dbReference type="ARBA" id="ARBA00022448"/>
    </source>
</evidence>
<keyword evidence="11" id="KW-1185">Reference proteome</keyword>
<dbReference type="Pfam" id="PF00892">
    <property type="entry name" value="EamA"/>
    <property type="match status" value="2"/>
</dbReference>
<dbReference type="InterPro" id="IPR037185">
    <property type="entry name" value="EmrE-like"/>
</dbReference>
<dbReference type="AlphaFoldDB" id="A0A3M8PZD8"/>
<dbReference type="PANTHER" id="PTHR22911:SF130">
    <property type="entry name" value="BIOTIN TRANSPORTER"/>
    <property type="match status" value="1"/>
</dbReference>
<dbReference type="PANTHER" id="PTHR22911">
    <property type="entry name" value="ACYL-MALONYL CONDENSING ENZYME-RELATED"/>
    <property type="match status" value="1"/>
</dbReference>
<name>A0A3M8PZD8_9GAMM</name>
<feature type="transmembrane region" description="Helical" evidence="8">
    <location>
        <begin position="260"/>
        <end position="277"/>
    </location>
</feature>
<comment type="subcellular location">
    <subcellularLocation>
        <location evidence="1">Cell membrane</location>
        <topology evidence="1">Multi-pass membrane protein</topology>
    </subcellularLocation>
</comment>
<protein>
    <submittedName>
        <fullName evidence="10">DMT family transporter</fullName>
    </submittedName>
</protein>
<feature type="domain" description="EamA" evidence="9">
    <location>
        <begin position="138"/>
        <end position="276"/>
    </location>
</feature>
<feature type="transmembrane region" description="Helical" evidence="8">
    <location>
        <begin position="173"/>
        <end position="192"/>
    </location>
</feature>
<feature type="transmembrane region" description="Helical" evidence="8">
    <location>
        <begin position="56"/>
        <end position="75"/>
    </location>
</feature>
<evidence type="ECO:0000256" key="5">
    <source>
        <dbReference type="ARBA" id="ARBA00022737"/>
    </source>
</evidence>
<feature type="domain" description="EamA" evidence="9">
    <location>
        <begin position="4"/>
        <end position="127"/>
    </location>
</feature>
<feature type="transmembrane region" description="Helical" evidence="8">
    <location>
        <begin position="135"/>
        <end position="153"/>
    </location>
</feature>
<dbReference type="SUPFAM" id="SSF103481">
    <property type="entry name" value="Multidrug resistance efflux transporter EmrE"/>
    <property type="match status" value="2"/>
</dbReference>
<dbReference type="Proteomes" id="UP000280507">
    <property type="component" value="Unassembled WGS sequence"/>
</dbReference>
<dbReference type="GO" id="GO:0005886">
    <property type="term" value="C:plasma membrane"/>
    <property type="evidence" value="ECO:0007669"/>
    <property type="project" value="UniProtKB-SubCell"/>
</dbReference>
<evidence type="ECO:0000256" key="3">
    <source>
        <dbReference type="ARBA" id="ARBA00022475"/>
    </source>
</evidence>
<dbReference type="InterPro" id="IPR004779">
    <property type="entry name" value="CO/AA/NH_transpt"/>
</dbReference>
<feature type="transmembrane region" description="Helical" evidence="8">
    <location>
        <begin position="109"/>
        <end position="129"/>
    </location>
</feature>
<gene>
    <name evidence="10" type="ORF">EBI00_12845</name>
</gene>
<comment type="caution">
    <text evidence="10">The sequence shown here is derived from an EMBL/GenBank/DDBJ whole genome shotgun (WGS) entry which is preliminary data.</text>
</comment>
<keyword evidence="7 8" id="KW-0472">Membrane</keyword>
<evidence type="ECO:0000256" key="1">
    <source>
        <dbReference type="ARBA" id="ARBA00004651"/>
    </source>
</evidence>
<accession>A0A3M8PZD8</accession>
<dbReference type="InterPro" id="IPR000620">
    <property type="entry name" value="EamA_dom"/>
</dbReference>
<dbReference type="NCBIfam" id="TIGR00950">
    <property type="entry name" value="2A78"/>
    <property type="match status" value="1"/>
</dbReference>
<evidence type="ECO:0000256" key="8">
    <source>
        <dbReference type="SAM" id="Phobius"/>
    </source>
</evidence>
<evidence type="ECO:0000259" key="9">
    <source>
        <dbReference type="Pfam" id="PF00892"/>
    </source>
</evidence>
<dbReference type="OrthoDB" id="1412048at2"/>
<keyword evidence="4 8" id="KW-0812">Transmembrane</keyword>
<evidence type="ECO:0000256" key="4">
    <source>
        <dbReference type="ARBA" id="ARBA00022692"/>
    </source>
</evidence>
<keyword evidence="2" id="KW-0813">Transport</keyword>
<feature type="transmembrane region" description="Helical" evidence="8">
    <location>
        <begin position="235"/>
        <end position="254"/>
    </location>
</feature>
<organism evidence="10 11">
    <name type="scientific">Marinomonas hwangdonensis</name>
    <dbReference type="NCBI Taxonomy" id="1053647"/>
    <lineage>
        <taxon>Bacteria</taxon>
        <taxon>Pseudomonadati</taxon>
        <taxon>Pseudomonadota</taxon>
        <taxon>Gammaproteobacteria</taxon>
        <taxon>Oceanospirillales</taxon>
        <taxon>Oceanospirillaceae</taxon>
        <taxon>Marinomonas</taxon>
    </lineage>
</organism>
<keyword evidence="6 8" id="KW-1133">Transmembrane helix</keyword>
<proteinExistence type="predicted"/>